<accession>A0ABD5ZH04</accession>
<comment type="caution">
    <text evidence="1">The sequence shown here is derived from an EMBL/GenBank/DDBJ whole genome shotgun (WGS) entry which is preliminary data.</text>
</comment>
<gene>
    <name evidence="1" type="ORF">ACFQJC_11510</name>
</gene>
<keyword evidence="2" id="KW-1185">Reference proteome</keyword>
<proteinExistence type="predicted"/>
<protein>
    <submittedName>
        <fullName evidence="1">Uncharacterized protein</fullName>
    </submittedName>
</protein>
<evidence type="ECO:0000313" key="2">
    <source>
        <dbReference type="Proteomes" id="UP001596481"/>
    </source>
</evidence>
<evidence type="ECO:0000313" key="1">
    <source>
        <dbReference type="EMBL" id="MFC7204143.1"/>
    </source>
</evidence>
<dbReference type="Pfam" id="PF24399">
    <property type="entry name" value="DUF7543"/>
    <property type="match status" value="1"/>
</dbReference>
<dbReference type="InterPro" id="IPR055965">
    <property type="entry name" value="DUF7543"/>
</dbReference>
<dbReference type="AlphaFoldDB" id="A0ABD5ZH04"/>
<organism evidence="1 2">
    <name type="scientific">Haloferax namakaokahaiae</name>
    <dbReference type="NCBI Taxonomy" id="1748331"/>
    <lineage>
        <taxon>Archaea</taxon>
        <taxon>Methanobacteriati</taxon>
        <taxon>Methanobacteriota</taxon>
        <taxon>Stenosarchaea group</taxon>
        <taxon>Halobacteria</taxon>
        <taxon>Halobacteriales</taxon>
        <taxon>Haloferacaceae</taxon>
        <taxon>Haloferax</taxon>
    </lineage>
</organism>
<sequence length="74" mass="8805">MSWTEVRRDERIVEWERSDGHATIRVRRGPKGWHVRFDRLHQSPDGRGYDTVQCSDEESADETVAEWKAKYDVE</sequence>
<name>A0ABD5ZH04_9EURY</name>
<reference evidence="1 2" key="1">
    <citation type="journal article" date="2019" name="Int. J. Syst. Evol. Microbiol.">
        <title>The Global Catalogue of Microorganisms (GCM) 10K type strain sequencing project: providing services to taxonomists for standard genome sequencing and annotation.</title>
        <authorList>
            <consortium name="The Broad Institute Genomics Platform"/>
            <consortium name="The Broad Institute Genome Sequencing Center for Infectious Disease"/>
            <person name="Wu L."/>
            <person name="Ma J."/>
        </authorList>
    </citation>
    <scope>NUCLEOTIDE SEQUENCE [LARGE SCALE GENOMIC DNA]</scope>
    <source>
        <strain evidence="1 2">DSM 29988</strain>
    </source>
</reference>
<dbReference type="Proteomes" id="UP001596481">
    <property type="component" value="Unassembled WGS sequence"/>
</dbReference>
<dbReference type="EMBL" id="JBHTAA010000005">
    <property type="protein sequence ID" value="MFC7204143.1"/>
    <property type="molecule type" value="Genomic_DNA"/>
</dbReference>
<dbReference type="RefSeq" id="WP_390223592.1">
    <property type="nucleotide sequence ID" value="NZ_JBHTAA010000005.1"/>
</dbReference>